<feature type="region of interest" description="Disordered" evidence="1">
    <location>
        <begin position="104"/>
        <end position="124"/>
    </location>
</feature>
<evidence type="ECO:0000313" key="2">
    <source>
        <dbReference type="EMBL" id="CAG6459446.1"/>
    </source>
</evidence>
<dbReference type="EMBL" id="HBUE01351097">
    <property type="protein sequence ID" value="CAG6603308.1"/>
    <property type="molecule type" value="Transcribed_RNA"/>
</dbReference>
<feature type="compositionally biased region" description="Basic residues" evidence="1">
    <location>
        <begin position="27"/>
        <end position="45"/>
    </location>
</feature>
<dbReference type="EMBL" id="HBUE01243996">
    <property type="protein sequence ID" value="CAG6551014.1"/>
    <property type="molecule type" value="Transcribed_RNA"/>
</dbReference>
<proteinExistence type="predicted"/>
<dbReference type="EMBL" id="HBUE01037596">
    <property type="protein sequence ID" value="CAG6459446.1"/>
    <property type="molecule type" value="Transcribed_RNA"/>
</dbReference>
<protein>
    <submittedName>
        <fullName evidence="2">(northern house mosquito) hypothetical protein</fullName>
    </submittedName>
</protein>
<sequence length="124" mass="14057">MKSQPDVRTRRTWTRFSLINKIPPQKNRAKNCHHQQPPQRRRKGKIFPAKYKVHAAVAAAIRIIDSSCTRVLSSESWSLKRGCGGKKSEFAAFCSTASKDYIRSESEKKGAAQRGINRTKLTLD</sequence>
<accession>A0A8D8F5U1</accession>
<organism evidence="2">
    <name type="scientific">Culex pipiens</name>
    <name type="common">House mosquito</name>
    <dbReference type="NCBI Taxonomy" id="7175"/>
    <lineage>
        <taxon>Eukaryota</taxon>
        <taxon>Metazoa</taxon>
        <taxon>Ecdysozoa</taxon>
        <taxon>Arthropoda</taxon>
        <taxon>Hexapoda</taxon>
        <taxon>Insecta</taxon>
        <taxon>Pterygota</taxon>
        <taxon>Neoptera</taxon>
        <taxon>Endopterygota</taxon>
        <taxon>Diptera</taxon>
        <taxon>Nematocera</taxon>
        <taxon>Culicoidea</taxon>
        <taxon>Culicidae</taxon>
        <taxon>Culicinae</taxon>
        <taxon>Culicini</taxon>
        <taxon>Culex</taxon>
        <taxon>Culex</taxon>
    </lineage>
</organism>
<feature type="region of interest" description="Disordered" evidence="1">
    <location>
        <begin position="24"/>
        <end position="45"/>
    </location>
</feature>
<name>A0A8D8F5U1_CULPI</name>
<reference evidence="2" key="1">
    <citation type="submission" date="2021-05" db="EMBL/GenBank/DDBJ databases">
        <authorList>
            <person name="Alioto T."/>
            <person name="Alioto T."/>
            <person name="Gomez Garrido J."/>
        </authorList>
    </citation>
    <scope>NUCLEOTIDE SEQUENCE</scope>
</reference>
<dbReference type="AlphaFoldDB" id="A0A8D8F5U1"/>
<evidence type="ECO:0000256" key="1">
    <source>
        <dbReference type="SAM" id="MobiDB-lite"/>
    </source>
</evidence>